<sequence length="316" mass="35640">MTKVILSLRPFKDKQLEALKERTEDYTVASSLDEVSSISDIEIVYGWNKEEGPRLLDSDDLNVKWIQLESAGVDYMDLEKLKDKGIVLTNASGIHKYAIAESIMGMLLSYTRGIGHSILMQNQSKWDQVDKAREMNQKTMLIVGAGEIGKQTGKLAKAFGMHTIGVNRSGQKVEYMDEQVTQEDLKKALPLADVVVNILPLTDQTKDLFDLELFKEMKETAIFINVGRGQTVVTDDLLEALDKGYLDYAALDVVHQEPLPEDHPIYKRKDVLLTPHISGMLDDYDESLFPVFEENLDAYLKGEDLPRNVVSYESGY</sequence>
<dbReference type="SUPFAM" id="SSF52283">
    <property type="entry name" value="Formate/glycerate dehydrogenase catalytic domain-like"/>
    <property type="match status" value="1"/>
</dbReference>
<evidence type="ECO:0000259" key="6">
    <source>
        <dbReference type="Pfam" id="PF02826"/>
    </source>
</evidence>
<evidence type="ECO:0000256" key="1">
    <source>
        <dbReference type="ARBA" id="ARBA00005854"/>
    </source>
</evidence>
<evidence type="ECO:0000313" key="7">
    <source>
        <dbReference type="EMBL" id="SDK43138.1"/>
    </source>
</evidence>
<dbReference type="SUPFAM" id="SSF51735">
    <property type="entry name" value="NAD(P)-binding Rossmann-fold domains"/>
    <property type="match status" value="1"/>
</dbReference>
<feature type="domain" description="D-isomer specific 2-hydroxyacid dehydrogenase NAD-binding" evidence="6">
    <location>
        <begin position="104"/>
        <end position="278"/>
    </location>
</feature>
<keyword evidence="2 4" id="KW-0560">Oxidoreductase</keyword>
<dbReference type="PANTHER" id="PTHR43333:SF1">
    <property type="entry name" value="D-ISOMER SPECIFIC 2-HYDROXYACID DEHYDROGENASE NAD-BINDING DOMAIN-CONTAINING PROTEIN"/>
    <property type="match status" value="1"/>
</dbReference>
<name>A0A1G9BUI2_9LACT</name>
<feature type="domain" description="D-isomer specific 2-hydroxyacid dehydrogenase catalytic" evidence="5">
    <location>
        <begin position="8"/>
        <end position="102"/>
    </location>
</feature>
<dbReference type="AlphaFoldDB" id="A0A1G9BUI2"/>
<dbReference type="InterPro" id="IPR006140">
    <property type="entry name" value="D-isomer_DH_NAD-bd"/>
</dbReference>
<evidence type="ECO:0000256" key="2">
    <source>
        <dbReference type="ARBA" id="ARBA00023002"/>
    </source>
</evidence>
<evidence type="ECO:0000256" key="4">
    <source>
        <dbReference type="RuleBase" id="RU003719"/>
    </source>
</evidence>
<dbReference type="RefSeq" id="WP_176759644.1">
    <property type="nucleotide sequence ID" value="NZ_FNFK01000030.1"/>
</dbReference>
<dbReference type="Pfam" id="PF02826">
    <property type="entry name" value="2-Hacid_dh_C"/>
    <property type="match status" value="1"/>
</dbReference>
<evidence type="ECO:0000259" key="5">
    <source>
        <dbReference type="Pfam" id="PF00389"/>
    </source>
</evidence>
<gene>
    <name evidence="7" type="ORF">SAMN04488098_10307</name>
</gene>
<proteinExistence type="inferred from homology"/>
<dbReference type="InterPro" id="IPR006139">
    <property type="entry name" value="D-isomer_2_OHA_DH_cat_dom"/>
</dbReference>
<dbReference type="Pfam" id="PF00389">
    <property type="entry name" value="2-Hacid_dh"/>
    <property type="match status" value="1"/>
</dbReference>
<dbReference type="InterPro" id="IPR036291">
    <property type="entry name" value="NAD(P)-bd_dom_sf"/>
</dbReference>
<evidence type="ECO:0000256" key="3">
    <source>
        <dbReference type="ARBA" id="ARBA00023027"/>
    </source>
</evidence>
<dbReference type="EMBL" id="FNFK01000030">
    <property type="protein sequence ID" value="SDK43138.1"/>
    <property type="molecule type" value="Genomic_DNA"/>
</dbReference>
<dbReference type="FunFam" id="3.40.50.720:FF:000363">
    <property type="entry name" value="D-isomer specific 2-hydroxyacid dehydrogenase"/>
    <property type="match status" value="1"/>
</dbReference>
<dbReference type="Gene3D" id="3.40.50.720">
    <property type="entry name" value="NAD(P)-binding Rossmann-like Domain"/>
    <property type="match status" value="2"/>
</dbReference>
<dbReference type="Proteomes" id="UP000199433">
    <property type="component" value="Unassembled WGS sequence"/>
</dbReference>
<dbReference type="STRING" id="426701.SAMN04488098_10307"/>
<accession>A0A1G9BUI2</accession>
<reference evidence="8" key="1">
    <citation type="submission" date="2016-10" db="EMBL/GenBank/DDBJ databases">
        <authorList>
            <person name="Varghese N."/>
            <person name="Submissions S."/>
        </authorList>
    </citation>
    <scope>NUCLEOTIDE SEQUENCE [LARGE SCALE GENOMIC DNA]</scope>
    <source>
        <strain evidence="8">DSM 19181</strain>
    </source>
</reference>
<keyword evidence="3" id="KW-0520">NAD</keyword>
<comment type="similarity">
    <text evidence="1 4">Belongs to the D-isomer specific 2-hydroxyacid dehydrogenase family.</text>
</comment>
<dbReference type="GO" id="GO:0016616">
    <property type="term" value="F:oxidoreductase activity, acting on the CH-OH group of donors, NAD or NADP as acceptor"/>
    <property type="evidence" value="ECO:0007669"/>
    <property type="project" value="InterPro"/>
</dbReference>
<dbReference type="PANTHER" id="PTHR43333">
    <property type="entry name" value="2-HACID_DH_C DOMAIN-CONTAINING PROTEIN"/>
    <property type="match status" value="1"/>
</dbReference>
<organism evidence="7 8">
    <name type="scientific">Alkalibacterium thalassium</name>
    <dbReference type="NCBI Taxonomy" id="426701"/>
    <lineage>
        <taxon>Bacteria</taxon>
        <taxon>Bacillati</taxon>
        <taxon>Bacillota</taxon>
        <taxon>Bacilli</taxon>
        <taxon>Lactobacillales</taxon>
        <taxon>Carnobacteriaceae</taxon>
        <taxon>Alkalibacterium</taxon>
    </lineage>
</organism>
<protein>
    <submittedName>
        <fullName evidence="7">Phosphoglycerate dehydrogenase</fullName>
    </submittedName>
</protein>
<dbReference type="GO" id="GO:0051287">
    <property type="term" value="F:NAD binding"/>
    <property type="evidence" value="ECO:0007669"/>
    <property type="project" value="InterPro"/>
</dbReference>
<evidence type="ECO:0000313" key="8">
    <source>
        <dbReference type="Proteomes" id="UP000199433"/>
    </source>
</evidence>
<keyword evidence="8" id="KW-1185">Reference proteome</keyword>